<gene>
    <name evidence="4" type="ORF">AVDCRST_MAG10-2555</name>
</gene>
<name>A0A6J4IPJ1_9ACTN</name>
<dbReference type="Gene3D" id="3.30.70.990">
    <property type="entry name" value="YajQ-like, domain 2"/>
    <property type="match status" value="1"/>
</dbReference>
<dbReference type="SUPFAM" id="SSF89963">
    <property type="entry name" value="YajQ-like"/>
    <property type="match status" value="2"/>
</dbReference>
<evidence type="ECO:0000256" key="3">
    <source>
        <dbReference type="HAMAP-Rule" id="MF_00632"/>
    </source>
</evidence>
<dbReference type="NCBIfam" id="NF003819">
    <property type="entry name" value="PRK05412.1"/>
    <property type="match status" value="1"/>
</dbReference>
<dbReference type="GO" id="GO:0000166">
    <property type="term" value="F:nucleotide binding"/>
    <property type="evidence" value="ECO:0007669"/>
    <property type="project" value="UniProtKB-UniRule"/>
</dbReference>
<accession>A0A6J4IPJ1</accession>
<sequence length="162" mass="18282">MPTFDVVSEVDLQEVRNAVDQAHREVITRFDFKDTGSTIELGDGEIQLHSATEDRLRALVQVLEEKLVRRNVSLKGLTYEKVEEASKGTVRQKILLAAGIDDAKARQINRFIKDRGTKGVSSQTQGDQVRVTGKKRDDLQNLIAALKEEDFGIPLQFKNFRD</sequence>
<comment type="similarity">
    <text evidence="2 3">Belongs to the YajQ family.</text>
</comment>
<evidence type="ECO:0000256" key="2">
    <source>
        <dbReference type="ARBA" id="ARBA00093450"/>
    </source>
</evidence>
<evidence type="ECO:0000313" key="4">
    <source>
        <dbReference type="EMBL" id="CAA9257391.1"/>
    </source>
</evidence>
<organism evidence="4">
    <name type="scientific">uncultured Acidimicrobiales bacterium</name>
    <dbReference type="NCBI Taxonomy" id="310071"/>
    <lineage>
        <taxon>Bacteria</taxon>
        <taxon>Bacillati</taxon>
        <taxon>Actinomycetota</taxon>
        <taxon>Acidimicrobiia</taxon>
        <taxon>Acidimicrobiales</taxon>
        <taxon>environmental samples</taxon>
    </lineage>
</organism>
<dbReference type="GO" id="GO:0005829">
    <property type="term" value="C:cytosol"/>
    <property type="evidence" value="ECO:0007669"/>
    <property type="project" value="TreeGrafter"/>
</dbReference>
<comment type="function">
    <text evidence="3">Nucleotide-binding protein.</text>
</comment>
<dbReference type="HAMAP" id="MF_00632">
    <property type="entry name" value="UPF0234"/>
    <property type="match status" value="1"/>
</dbReference>
<dbReference type="InterPro" id="IPR035570">
    <property type="entry name" value="UPF0234_N"/>
</dbReference>
<dbReference type="CDD" id="cd11740">
    <property type="entry name" value="YajQ_like"/>
    <property type="match status" value="1"/>
</dbReference>
<dbReference type="InterPro" id="IPR007551">
    <property type="entry name" value="YajQ/Smlt4090-like"/>
</dbReference>
<dbReference type="AlphaFoldDB" id="A0A6J4IPJ1"/>
<dbReference type="InterPro" id="IPR036183">
    <property type="entry name" value="YajQ-like_sf"/>
</dbReference>
<reference evidence="4" key="1">
    <citation type="submission" date="2020-02" db="EMBL/GenBank/DDBJ databases">
        <authorList>
            <person name="Meier V. D."/>
        </authorList>
    </citation>
    <scope>NUCLEOTIDE SEQUENCE</scope>
    <source>
        <strain evidence="4">AVDCRST_MAG10</strain>
    </source>
</reference>
<proteinExistence type="inferred from homology"/>
<dbReference type="Pfam" id="PF04461">
    <property type="entry name" value="YajQ"/>
    <property type="match status" value="1"/>
</dbReference>
<evidence type="ECO:0000256" key="1">
    <source>
        <dbReference type="ARBA" id="ARBA00022741"/>
    </source>
</evidence>
<dbReference type="EMBL" id="CADCTB010000157">
    <property type="protein sequence ID" value="CAA9257391.1"/>
    <property type="molecule type" value="Genomic_DNA"/>
</dbReference>
<keyword evidence="1 3" id="KW-0547">Nucleotide-binding</keyword>
<dbReference type="PANTHER" id="PTHR30476">
    <property type="entry name" value="UPF0234 PROTEIN YAJQ"/>
    <property type="match status" value="1"/>
</dbReference>
<dbReference type="Gene3D" id="3.30.70.860">
    <property type="match status" value="1"/>
</dbReference>
<dbReference type="PANTHER" id="PTHR30476:SF0">
    <property type="entry name" value="UPF0234 PROTEIN YAJQ"/>
    <property type="match status" value="1"/>
</dbReference>
<dbReference type="InterPro" id="IPR035571">
    <property type="entry name" value="UPF0234-like_C"/>
</dbReference>
<protein>
    <recommendedName>
        <fullName evidence="3">Nucleotide-binding protein AVDCRST_MAG10-2555</fullName>
    </recommendedName>
</protein>